<dbReference type="RefSeq" id="WP_023400084.1">
    <property type="nucleotide sequence ID" value="NZ_AUSV01000051.1"/>
</dbReference>
<dbReference type="Pfam" id="PF00126">
    <property type="entry name" value="HTH_1"/>
    <property type="match status" value="1"/>
</dbReference>
<dbReference type="PANTHER" id="PTHR30118">
    <property type="entry name" value="HTH-TYPE TRANSCRIPTIONAL REGULATOR LEUO-RELATED"/>
    <property type="match status" value="1"/>
</dbReference>
<dbReference type="EMBL" id="AUSV01000051">
    <property type="protein sequence ID" value="ESP92453.1"/>
    <property type="molecule type" value="Genomic_DNA"/>
</dbReference>
<evidence type="ECO:0000256" key="1">
    <source>
        <dbReference type="ARBA" id="ARBA00009437"/>
    </source>
</evidence>
<comment type="similarity">
    <text evidence="1">Belongs to the LysR transcriptional regulatory family.</text>
</comment>
<dbReference type="Gene3D" id="3.40.190.10">
    <property type="entry name" value="Periplasmic binding protein-like II"/>
    <property type="match status" value="2"/>
</dbReference>
<comment type="caution">
    <text evidence="6">The sequence shown here is derived from an EMBL/GenBank/DDBJ whole genome shotgun (WGS) entry which is preliminary data.</text>
</comment>
<protein>
    <submittedName>
        <fullName evidence="6">Transcriptional regulator</fullName>
    </submittedName>
</protein>
<dbReference type="AlphaFoldDB" id="V4HRR2"/>
<dbReference type="SUPFAM" id="SSF46785">
    <property type="entry name" value="Winged helix' DNA-binding domain"/>
    <property type="match status" value="1"/>
</dbReference>
<keyword evidence="2" id="KW-0805">Transcription regulation</keyword>
<dbReference type="InterPro" id="IPR036388">
    <property type="entry name" value="WH-like_DNA-bd_sf"/>
</dbReference>
<dbReference type="Pfam" id="PF03466">
    <property type="entry name" value="LysR_substrate"/>
    <property type="match status" value="1"/>
</dbReference>
<evidence type="ECO:0000256" key="4">
    <source>
        <dbReference type="ARBA" id="ARBA00023163"/>
    </source>
</evidence>
<dbReference type="Proteomes" id="UP000017820">
    <property type="component" value="Unassembled WGS sequence"/>
</dbReference>
<proteinExistence type="inferred from homology"/>
<dbReference type="PATRIC" id="fig|1353533.3.peg.3214"/>
<dbReference type="InterPro" id="IPR005119">
    <property type="entry name" value="LysR_subst-bd"/>
</dbReference>
<evidence type="ECO:0000256" key="2">
    <source>
        <dbReference type="ARBA" id="ARBA00023015"/>
    </source>
</evidence>
<dbReference type="GO" id="GO:0003677">
    <property type="term" value="F:DNA binding"/>
    <property type="evidence" value="ECO:0007669"/>
    <property type="project" value="UniProtKB-KW"/>
</dbReference>
<dbReference type="SUPFAM" id="SSF53850">
    <property type="entry name" value="Periplasmic binding protein-like II"/>
    <property type="match status" value="1"/>
</dbReference>
<dbReference type="InterPro" id="IPR050389">
    <property type="entry name" value="LysR-type_TF"/>
</dbReference>
<evidence type="ECO:0000256" key="3">
    <source>
        <dbReference type="ARBA" id="ARBA00023125"/>
    </source>
</evidence>
<keyword evidence="3" id="KW-0238">DNA-binding</keyword>
<dbReference type="PANTHER" id="PTHR30118:SF15">
    <property type="entry name" value="TRANSCRIPTIONAL REGULATORY PROTEIN"/>
    <property type="match status" value="1"/>
</dbReference>
<reference evidence="6 7" key="1">
    <citation type="submission" date="2013-07" db="EMBL/GenBank/DDBJ databases">
        <title>Draft genome sequence of Pseudoalteromonas luteoviolacea 2ta16.</title>
        <authorList>
            <person name="Allen E.E."/>
            <person name="Azam F."/>
            <person name="Podell S."/>
        </authorList>
    </citation>
    <scope>NUCLEOTIDE SEQUENCE [LARGE SCALE GENOMIC DNA]</scope>
    <source>
        <strain evidence="6 7">2ta16</strain>
    </source>
</reference>
<dbReference type="PROSITE" id="PS50931">
    <property type="entry name" value="HTH_LYSR"/>
    <property type="match status" value="1"/>
</dbReference>
<name>V4HRR2_PSEL2</name>
<keyword evidence="4" id="KW-0804">Transcription</keyword>
<evidence type="ECO:0000313" key="6">
    <source>
        <dbReference type="EMBL" id="ESP92453.1"/>
    </source>
</evidence>
<evidence type="ECO:0000259" key="5">
    <source>
        <dbReference type="PROSITE" id="PS50931"/>
    </source>
</evidence>
<evidence type="ECO:0000313" key="7">
    <source>
        <dbReference type="Proteomes" id="UP000017820"/>
    </source>
</evidence>
<dbReference type="InterPro" id="IPR000847">
    <property type="entry name" value="LysR_HTH_N"/>
</dbReference>
<organism evidence="6 7">
    <name type="scientific">Pseudoalteromonas luteoviolacea (strain 2ta16)</name>
    <dbReference type="NCBI Taxonomy" id="1353533"/>
    <lineage>
        <taxon>Bacteria</taxon>
        <taxon>Pseudomonadati</taxon>
        <taxon>Pseudomonadota</taxon>
        <taxon>Gammaproteobacteria</taxon>
        <taxon>Alteromonadales</taxon>
        <taxon>Pseudoalteromonadaceae</taxon>
        <taxon>Pseudoalteromonas</taxon>
    </lineage>
</organism>
<dbReference type="GO" id="GO:0003700">
    <property type="term" value="F:DNA-binding transcription factor activity"/>
    <property type="evidence" value="ECO:0007669"/>
    <property type="project" value="InterPro"/>
</dbReference>
<dbReference type="Gene3D" id="1.10.10.10">
    <property type="entry name" value="Winged helix-like DNA-binding domain superfamily/Winged helix DNA-binding domain"/>
    <property type="match status" value="1"/>
</dbReference>
<dbReference type="InterPro" id="IPR036390">
    <property type="entry name" value="WH_DNA-bd_sf"/>
</dbReference>
<sequence length="305" mass="35000">MSNIPNIDLNLLKLFVVLYETGSVTETANILHMSQSACSHALTRLRARLKDDLFVRENNKMLATEYANRLAADVMPAFEAITLGLQGAKPFEPHLVERITLAATDYTAWCLKPFLRHLLNQFRNLSIQVIQLEERIPVQALKEQKLDIVCGFEHQQETSESLSQLKWFEGEYVTLSCASQSLPQKLPLATFMSKPHVLIAPWNETRGIVDHTLAQSKKSRKVVLATPHMLNTPSLLAGTDWLLTLPAKYAEHVAQTRDLMIHKPPVEIPNYRVKLYWHKTRQCDPKLQWFVTQFCQFYNLRNPAR</sequence>
<accession>V4HRR2</accession>
<feature type="domain" description="HTH lysR-type" evidence="5">
    <location>
        <begin position="7"/>
        <end position="64"/>
    </location>
</feature>
<gene>
    <name evidence="6" type="ORF">PL2TA16_04261</name>
</gene>